<dbReference type="PANTHER" id="PTHR43521">
    <property type="entry name" value="ALPHA-AMINOADIPIC SEMIALDEHYDE DEHYDROGENASE"/>
    <property type="match status" value="1"/>
</dbReference>
<evidence type="ECO:0000313" key="4">
    <source>
        <dbReference type="EMBL" id="CAH9076261.1"/>
    </source>
</evidence>
<dbReference type="InterPro" id="IPR044638">
    <property type="entry name" value="ALDH7A1-like"/>
</dbReference>
<organism evidence="4 5">
    <name type="scientific">Cuscuta europaea</name>
    <name type="common">European dodder</name>
    <dbReference type="NCBI Taxonomy" id="41803"/>
    <lineage>
        <taxon>Eukaryota</taxon>
        <taxon>Viridiplantae</taxon>
        <taxon>Streptophyta</taxon>
        <taxon>Embryophyta</taxon>
        <taxon>Tracheophyta</taxon>
        <taxon>Spermatophyta</taxon>
        <taxon>Magnoliopsida</taxon>
        <taxon>eudicotyledons</taxon>
        <taxon>Gunneridae</taxon>
        <taxon>Pentapetalae</taxon>
        <taxon>asterids</taxon>
        <taxon>lamiids</taxon>
        <taxon>Solanales</taxon>
        <taxon>Convolvulaceae</taxon>
        <taxon>Cuscuteae</taxon>
        <taxon>Cuscuta</taxon>
        <taxon>Cuscuta subgen. Cuscuta</taxon>
    </lineage>
</organism>
<dbReference type="EMBL" id="CAMAPE010000010">
    <property type="protein sequence ID" value="CAH9076261.1"/>
    <property type="molecule type" value="Genomic_DNA"/>
</dbReference>
<dbReference type="GO" id="GO:0010133">
    <property type="term" value="P:L-proline catabolic process to L-glutamate"/>
    <property type="evidence" value="ECO:0007669"/>
    <property type="project" value="TreeGrafter"/>
</dbReference>
<evidence type="ECO:0000256" key="1">
    <source>
        <dbReference type="ARBA" id="ARBA00009986"/>
    </source>
</evidence>
<accession>A0A9P0YUG2</accession>
<sequence length="178" mass="20400">MQVAEVQEAELQPWVESMLDYPKLDLHNPCKAPASYLMLGDISAKTALSFPDVFDFFTRLLQRMALKSYQQALDAVVDTSKFLKKFYGDPVHFLARSFGMAEKYLGQNSPCFRWTYGPLVIVTSFDFAMELSDFQLMGALYKGNKPSLKVDSRVCSIMEQMLLRVHDWGIPLEIVEFF</sequence>
<evidence type="ECO:0000256" key="2">
    <source>
        <dbReference type="ARBA" id="ARBA00023002"/>
    </source>
</evidence>
<comment type="similarity">
    <text evidence="1">Belongs to the aldehyde dehydrogenase family.</text>
</comment>
<evidence type="ECO:0000313" key="5">
    <source>
        <dbReference type="Proteomes" id="UP001152484"/>
    </source>
</evidence>
<dbReference type="Gene3D" id="3.40.605.10">
    <property type="entry name" value="Aldehyde Dehydrogenase, Chain A, domain 1"/>
    <property type="match status" value="1"/>
</dbReference>
<dbReference type="GO" id="GO:0005739">
    <property type="term" value="C:mitochondrion"/>
    <property type="evidence" value="ECO:0007669"/>
    <property type="project" value="TreeGrafter"/>
</dbReference>
<dbReference type="GO" id="GO:0003842">
    <property type="term" value="F:L-glutamate gamma-semialdehyde dehydrogenase activity"/>
    <property type="evidence" value="ECO:0007669"/>
    <property type="project" value="TreeGrafter"/>
</dbReference>
<keyword evidence="2" id="KW-0560">Oxidoreductase</keyword>
<keyword evidence="5" id="KW-1185">Reference proteome</keyword>
<dbReference type="GO" id="GO:0004029">
    <property type="term" value="F:aldehyde dehydrogenase (NAD+) activity"/>
    <property type="evidence" value="ECO:0007669"/>
    <property type="project" value="InterPro"/>
</dbReference>
<reference evidence="4" key="1">
    <citation type="submission" date="2022-07" db="EMBL/GenBank/DDBJ databases">
        <authorList>
            <person name="Macas J."/>
            <person name="Novak P."/>
            <person name="Neumann P."/>
        </authorList>
    </citation>
    <scope>NUCLEOTIDE SEQUENCE</scope>
</reference>
<name>A0A9P0YUG2_CUSEU</name>
<dbReference type="AlphaFoldDB" id="A0A9P0YUG2"/>
<dbReference type="OrthoDB" id="440325at2759"/>
<protein>
    <submittedName>
        <fullName evidence="4">Uncharacterized protein</fullName>
    </submittedName>
</protein>
<keyword evidence="3" id="KW-0520">NAD</keyword>
<dbReference type="Proteomes" id="UP001152484">
    <property type="component" value="Unassembled WGS sequence"/>
</dbReference>
<dbReference type="InterPro" id="IPR016162">
    <property type="entry name" value="Ald_DH_N"/>
</dbReference>
<dbReference type="PANTHER" id="PTHR43521:SF7">
    <property type="entry name" value="DELTA-1-PYRROLINE-5-CARBOXYLATE DEHYDROGENASE 12A1, MITOCHONDRIAL"/>
    <property type="match status" value="1"/>
</dbReference>
<proteinExistence type="inferred from homology"/>
<comment type="caution">
    <text evidence="4">The sequence shown here is derived from an EMBL/GenBank/DDBJ whole genome shotgun (WGS) entry which is preliminary data.</text>
</comment>
<gene>
    <name evidence="4" type="ORF">CEURO_LOCUS5765</name>
</gene>
<evidence type="ECO:0000256" key="3">
    <source>
        <dbReference type="ARBA" id="ARBA00023027"/>
    </source>
</evidence>